<dbReference type="VEuPathDB" id="FungiDB:EMCG_08707"/>
<organism evidence="1 2">
    <name type="scientific">[Emmonsia] crescens</name>
    <dbReference type="NCBI Taxonomy" id="73230"/>
    <lineage>
        <taxon>Eukaryota</taxon>
        <taxon>Fungi</taxon>
        <taxon>Dikarya</taxon>
        <taxon>Ascomycota</taxon>
        <taxon>Pezizomycotina</taxon>
        <taxon>Eurotiomycetes</taxon>
        <taxon>Eurotiomycetidae</taxon>
        <taxon>Onygenales</taxon>
        <taxon>Ajellomycetaceae</taxon>
        <taxon>Emergomyces</taxon>
    </lineage>
</organism>
<gene>
    <name evidence="1" type="ORF">GX50_02909</name>
</gene>
<dbReference type="EMBL" id="PDND01000044">
    <property type="protein sequence ID" value="PGH34232.1"/>
    <property type="molecule type" value="Genomic_DNA"/>
</dbReference>
<keyword evidence="2" id="KW-1185">Reference proteome</keyword>
<reference evidence="1 2" key="1">
    <citation type="submission" date="2017-10" db="EMBL/GenBank/DDBJ databases">
        <title>Comparative genomics in systemic dimorphic fungi from Ajellomycetaceae.</title>
        <authorList>
            <person name="Munoz J.F."/>
            <person name="Mcewen J.G."/>
            <person name="Clay O.K."/>
            <person name="Cuomo C.A."/>
        </authorList>
    </citation>
    <scope>NUCLEOTIDE SEQUENCE [LARGE SCALE GENOMIC DNA]</scope>
    <source>
        <strain evidence="1 2">UAMH4076</strain>
    </source>
</reference>
<dbReference type="AlphaFoldDB" id="A0A2B7ZMJ4"/>
<accession>A0A2B7ZMJ4</accession>
<proteinExistence type="predicted"/>
<sequence length="73" mass="8127">MDIEPNGECVTLPNQLRRHLGSIEIRGPIVCTAYRSGDCSQDSALRDIYDDEPNLFANGVGRNTQSVRCQFRG</sequence>
<evidence type="ECO:0000313" key="1">
    <source>
        <dbReference type="EMBL" id="PGH34232.1"/>
    </source>
</evidence>
<dbReference type="Proteomes" id="UP000226031">
    <property type="component" value="Unassembled WGS sequence"/>
</dbReference>
<protein>
    <submittedName>
        <fullName evidence="1">Uncharacterized protein</fullName>
    </submittedName>
</protein>
<evidence type="ECO:0000313" key="2">
    <source>
        <dbReference type="Proteomes" id="UP000226031"/>
    </source>
</evidence>
<comment type="caution">
    <text evidence="1">The sequence shown here is derived from an EMBL/GenBank/DDBJ whole genome shotgun (WGS) entry which is preliminary data.</text>
</comment>
<name>A0A2B7ZMJ4_9EURO</name>